<keyword evidence="5" id="KW-0472">Membrane</keyword>
<reference evidence="11" key="1">
    <citation type="journal article" date="2019" name="Int. J. Syst. Evol. Microbiol.">
        <title>The Global Catalogue of Microorganisms (GCM) 10K type strain sequencing project: providing services to taxonomists for standard genome sequencing and annotation.</title>
        <authorList>
            <consortium name="The Broad Institute Genomics Platform"/>
            <consortium name="The Broad Institute Genome Sequencing Center for Infectious Disease"/>
            <person name="Wu L."/>
            <person name="Ma J."/>
        </authorList>
    </citation>
    <scope>NUCLEOTIDE SEQUENCE [LARGE SCALE GENOMIC DNA]</scope>
    <source>
        <strain evidence="11">KCTC 3950</strain>
    </source>
</reference>
<feature type="domain" description="Spore germination protein N-terminal" evidence="9">
    <location>
        <begin position="21"/>
        <end position="187"/>
    </location>
</feature>
<protein>
    <submittedName>
        <fullName evidence="10">Ger(X)C family spore germination protein</fullName>
    </submittedName>
</protein>
<sequence>MNWSKILLTIFALTLLNGCADRIELEELSLIMTIGLDEVKKGQLSVETKILDFNKQEEAAEVLIPTTGRSIRGNRSKLSSMSSGILGAGKLQIVVVSNRLLKIEDVYPYLDVLYRDAKISNEALVISCDCKISDLMKMKLPQNPLVTEFMRKLIDTGYTENYTVRTTLQKFHFFHYEKGITPSISQIIPRQDTITLKGTTLLDKDGKYAASLNLKESFLLRLLQNKLRPPGNYSTAIPHKKESLPISMDIKRADAKVSVSYRQGTYRYRVKVAIRGEVTEVIGTMEANKNLDWLQNQLNQKLKTEMTDVIGKAQQQQTDPFGFGLYARAHLYQQWLKDKNNWGEAFSRAEVTVDPDVVIKRVGVVK</sequence>
<dbReference type="Gene3D" id="3.30.300.210">
    <property type="entry name" value="Nutrient germinant receptor protein C, domain 3"/>
    <property type="match status" value="1"/>
</dbReference>
<organism evidence="10 11">
    <name type="scientific">Paenibacillus gansuensis</name>
    <dbReference type="NCBI Taxonomy" id="306542"/>
    <lineage>
        <taxon>Bacteria</taxon>
        <taxon>Bacillati</taxon>
        <taxon>Bacillota</taxon>
        <taxon>Bacilli</taxon>
        <taxon>Bacillales</taxon>
        <taxon>Paenibacillaceae</taxon>
        <taxon>Paenibacillus</taxon>
    </lineage>
</organism>
<evidence type="ECO:0000313" key="10">
    <source>
        <dbReference type="EMBL" id="MFD2611257.1"/>
    </source>
</evidence>
<comment type="similarity">
    <text evidence="2">Belongs to the GerABKC lipoprotein family.</text>
</comment>
<dbReference type="RefSeq" id="WP_377599709.1">
    <property type="nucleotide sequence ID" value="NZ_JBHUME010000002.1"/>
</dbReference>
<dbReference type="NCBIfam" id="TIGR02887">
    <property type="entry name" value="spore_ger_x_C"/>
    <property type="match status" value="1"/>
</dbReference>
<dbReference type="Proteomes" id="UP001597541">
    <property type="component" value="Unassembled WGS sequence"/>
</dbReference>
<proteinExistence type="inferred from homology"/>
<keyword evidence="3" id="KW-0309">Germination</keyword>
<dbReference type="InterPro" id="IPR057336">
    <property type="entry name" value="GerAC_N"/>
</dbReference>
<dbReference type="Pfam" id="PF05504">
    <property type="entry name" value="Spore_GerAC"/>
    <property type="match status" value="1"/>
</dbReference>
<name>A0ABW5PAI6_9BACL</name>
<evidence type="ECO:0000256" key="2">
    <source>
        <dbReference type="ARBA" id="ARBA00007886"/>
    </source>
</evidence>
<dbReference type="PANTHER" id="PTHR35789">
    <property type="entry name" value="SPORE GERMINATION PROTEIN B3"/>
    <property type="match status" value="1"/>
</dbReference>
<comment type="subcellular location">
    <subcellularLocation>
        <location evidence="1">Membrane</location>
        <topology evidence="1">Lipid-anchor</topology>
    </subcellularLocation>
</comment>
<dbReference type="InterPro" id="IPR038501">
    <property type="entry name" value="Spore_GerAC_C_sf"/>
</dbReference>
<comment type="caution">
    <text evidence="10">The sequence shown here is derived from an EMBL/GenBank/DDBJ whole genome shotgun (WGS) entry which is preliminary data.</text>
</comment>
<dbReference type="InterPro" id="IPR008844">
    <property type="entry name" value="Spore_GerAC-like"/>
</dbReference>
<evidence type="ECO:0000256" key="3">
    <source>
        <dbReference type="ARBA" id="ARBA00022544"/>
    </source>
</evidence>
<evidence type="ECO:0000256" key="1">
    <source>
        <dbReference type="ARBA" id="ARBA00004635"/>
    </source>
</evidence>
<dbReference type="EMBL" id="JBHUME010000002">
    <property type="protein sequence ID" value="MFD2611257.1"/>
    <property type="molecule type" value="Genomic_DNA"/>
</dbReference>
<gene>
    <name evidence="10" type="ORF">ACFSUF_02345</name>
</gene>
<evidence type="ECO:0000256" key="7">
    <source>
        <dbReference type="ARBA" id="ARBA00023288"/>
    </source>
</evidence>
<dbReference type="PANTHER" id="PTHR35789:SF1">
    <property type="entry name" value="SPORE GERMINATION PROTEIN B3"/>
    <property type="match status" value="1"/>
</dbReference>
<evidence type="ECO:0000259" key="8">
    <source>
        <dbReference type="Pfam" id="PF05504"/>
    </source>
</evidence>
<evidence type="ECO:0000256" key="5">
    <source>
        <dbReference type="ARBA" id="ARBA00023136"/>
    </source>
</evidence>
<keyword evidence="11" id="KW-1185">Reference proteome</keyword>
<feature type="domain" description="Spore germination GerAC-like C-terminal" evidence="8">
    <location>
        <begin position="198"/>
        <end position="363"/>
    </location>
</feature>
<evidence type="ECO:0000256" key="6">
    <source>
        <dbReference type="ARBA" id="ARBA00023139"/>
    </source>
</evidence>
<keyword evidence="7" id="KW-0449">Lipoprotein</keyword>
<accession>A0ABW5PAI6</accession>
<evidence type="ECO:0000313" key="11">
    <source>
        <dbReference type="Proteomes" id="UP001597541"/>
    </source>
</evidence>
<evidence type="ECO:0000259" key="9">
    <source>
        <dbReference type="Pfam" id="PF25198"/>
    </source>
</evidence>
<dbReference type="Pfam" id="PF25198">
    <property type="entry name" value="Spore_GerAC_N"/>
    <property type="match status" value="1"/>
</dbReference>
<dbReference type="InterPro" id="IPR046953">
    <property type="entry name" value="Spore_GerAC-like_C"/>
</dbReference>
<keyword evidence="4" id="KW-0732">Signal</keyword>
<keyword evidence="6" id="KW-0564">Palmitate</keyword>
<evidence type="ECO:0000256" key="4">
    <source>
        <dbReference type="ARBA" id="ARBA00022729"/>
    </source>
</evidence>